<proteinExistence type="predicted"/>
<accession>A0A6V7H9J2</accession>
<feature type="non-terminal residue" evidence="1">
    <location>
        <position position="34"/>
    </location>
</feature>
<organism evidence="1 2">
    <name type="scientific">Heterotrigona itama</name>
    <dbReference type="NCBI Taxonomy" id="395501"/>
    <lineage>
        <taxon>Eukaryota</taxon>
        <taxon>Metazoa</taxon>
        <taxon>Ecdysozoa</taxon>
        <taxon>Arthropoda</taxon>
        <taxon>Hexapoda</taxon>
        <taxon>Insecta</taxon>
        <taxon>Pterygota</taxon>
        <taxon>Neoptera</taxon>
        <taxon>Endopterygota</taxon>
        <taxon>Hymenoptera</taxon>
        <taxon>Apocrita</taxon>
        <taxon>Aculeata</taxon>
        <taxon>Apoidea</taxon>
        <taxon>Anthophila</taxon>
        <taxon>Apidae</taxon>
        <taxon>Heterotrigona</taxon>
    </lineage>
</organism>
<sequence>CEYSLSFLMYSVCEGVLGLLLIIRIDNEFEHQKI</sequence>
<evidence type="ECO:0000313" key="2">
    <source>
        <dbReference type="Proteomes" id="UP000752696"/>
    </source>
</evidence>
<feature type="non-terminal residue" evidence="1">
    <location>
        <position position="1"/>
    </location>
</feature>
<gene>
    <name evidence="1" type="ORF">MHI_LOCUS482085</name>
</gene>
<name>A0A6V7H9J2_9HYME</name>
<comment type="caution">
    <text evidence="1">The sequence shown here is derived from an EMBL/GenBank/DDBJ whole genome shotgun (WGS) entry which is preliminary data.</text>
</comment>
<dbReference type="AlphaFoldDB" id="A0A6V7H9J2"/>
<protein>
    <submittedName>
        <fullName evidence="1">Uncharacterized protein</fullName>
    </submittedName>
</protein>
<reference evidence="1" key="1">
    <citation type="submission" date="2020-07" db="EMBL/GenBank/DDBJ databases">
        <authorList>
            <person name="Nazaruddin N."/>
        </authorList>
    </citation>
    <scope>NUCLEOTIDE SEQUENCE</scope>
</reference>
<evidence type="ECO:0000313" key="1">
    <source>
        <dbReference type="EMBL" id="CAD1474646.1"/>
    </source>
</evidence>
<keyword evidence="2" id="KW-1185">Reference proteome</keyword>
<dbReference type="EMBL" id="CAJDYZ010007821">
    <property type="protein sequence ID" value="CAD1474646.1"/>
    <property type="molecule type" value="Genomic_DNA"/>
</dbReference>
<dbReference type="Proteomes" id="UP000752696">
    <property type="component" value="Unassembled WGS sequence"/>
</dbReference>